<proteinExistence type="predicted"/>
<evidence type="ECO:0000313" key="2">
    <source>
        <dbReference type="Proteomes" id="UP001196509"/>
    </source>
</evidence>
<dbReference type="SUPFAM" id="SSF51182">
    <property type="entry name" value="RmlC-like cupins"/>
    <property type="match status" value="1"/>
</dbReference>
<dbReference type="Proteomes" id="UP001196509">
    <property type="component" value="Unassembled WGS sequence"/>
</dbReference>
<accession>A0AAE2ZJ07</accession>
<dbReference type="Gene3D" id="2.60.120.10">
    <property type="entry name" value="Jelly Rolls"/>
    <property type="match status" value="1"/>
</dbReference>
<dbReference type="InterPro" id="IPR011051">
    <property type="entry name" value="RmlC_Cupin_sf"/>
</dbReference>
<reference evidence="1" key="1">
    <citation type="submission" date="2021-08" db="EMBL/GenBank/DDBJ databases">
        <title>Hoeflea bacterium WL0058 sp. nov., isolated from the sediment.</title>
        <authorList>
            <person name="Wang L."/>
            <person name="Zhang D."/>
        </authorList>
    </citation>
    <scope>NUCLEOTIDE SEQUENCE</scope>
    <source>
        <strain evidence="1">WL0058</strain>
    </source>
</reference>
<dbReference type="AlphaFoldDB" id="A0AAE2ZJ07"/>
<organism evidence="1 2">
    <name type="scientific">Flavimaribacter sediminis</name>
    <dbReference type="NCBI Taxonomy" id="2865987"/>
    <lineage>
        <taxon>Bacteria</taxon>
        <taxon>Pseudomonadati</taxon>
        <taxon>Pseudomonadota</taxon>
        <taxon>Alphaproteobacteria</taxon>
        <taxon>Hyphomicrobiales</taxon>
        <taxon>Rhizobiaceae</taxon>
        <taxon>Flavimaribacter</taxon>
    </lineage>
</organism>
<gene>
    <name evidence="1" type="ORF">K1W69_07890</name>
</gene>
<evidence type="ECO:0000313" key="1">
    <source>
        <dbReference type="EMBL" id="MBW8637106.1"/>
    </source>
</evidence>
<protein>
    <submittedName>
        <fullName evidence="1">Cupin</fullName>
    </submittedName>
</protein>
<keyword evidence="2" id="KW-1185">Reference proteome</keyword>
<name>A0AAE2ZJ07_9HYPH</name>
<dbReference type="EMBL" id="JAICBX010000001">
    <property type="protein sequence ID" value="MBW8637106.1"/>
    <property type="molecule type" value="Genomic_DNA"/>
</dbReference>
<dbReference type="RefSeq" id="WP_220227730.1">
    <property type="nucleotide sequence ID" value="NZ_JAICBX010000001.1"/>
</dbReference>
<sequence length="131" mass="14278">MFDTMTLPETPTAMAPDGSEVRALLALKGGSMAHFSLPSGQTSIAVAHRTVEEIWLFLTGSGEMWLKYEDREEIVPVRKGVCLTIPLDTHFQFRSTGDEPLSAVGMTMPPWPGPDEAFAVEGKWPATIGDD</sequence>
<dbReference type="InterPro" id="IPR014710">
    <property type="entry name" value="RmlC-like_jellyroll"/>
</dbReference>
<comment type="caution">
    <text evidence="1">The sequence shown here is derived from an EMBL/GenBank/DDBJ whole genome shotgun (WGS) entry which is preliminary data.</text>
</comment>